<dbReference type="AlphaFoldDB" id="A0A0B7KK89"/>
<proteinExistence type="predicted"/>
<dbReference type="PANTHER" id="PTHR38248:SF2">
    <property type="entry name" value="FUNK1 11"/>
    <property type="match status" value="1"/>
</dbReference>
<evidence type="ECO:0000313" key="2">
    <source>
        <dbReference type="EMBL" id="CEO58043.1"/>
    </source>
</evidence>
<feature type="domain" description="Fungal-type protein kinase" evidence="1">
    <location>
        <begin position="40"/>
        <end position="91"/>
    </location>
</feature>
<reference evidence="2" key="1">
    <citation type="submission" date="2015-01" db="EMBL/GenBank/DDBJ databases">
        <authorList>
            <person name="Durling Mikael"/>
        </authorList>
    </citation>
    <scope>NUCLEOTIDE SEQUENCE</scope>
</reference>
<dbReference type="Pfam" id="PF17667">
    <property type="entry name" value="Pkinase_fungal"/>
    <property type="match status" value="1"/>
</dbReference>
<gene>
    <name evidence="2" type="ORF">BN869_000014101_1</name>
</gene>
<dbReference type="EMBL" id="CDPU01000256">
    <property type="protein sequence ID" value="CEO58043.1"/>
    <property type="molecule type" value="Genomic_DNA"/>
</dbReference>
<dbReference type="InterPro" id="IPR040976">
    <property type="entry name" value="Pkinase_fungal"/>
</dbReference>
<accession>A0A0B7KK89</accession>
<protein>
    <recommendedName>
        <fullName evidence="1">Fungal-type protein kinase domain-containing protein</fullName>
    </recommendedName>
</protein>
<organism evidence="2">
    <name type="scientific">Bionectria ochroleuca</name>
    <name type="common">Gliocladium roseum</name>
    <dbReference type="NCBI Taxonomy" id="29856"/>
    <lineage>
        <taxon>Eukaryota</taxon>
        <taxon>Fungi</taxon>
        <taxon>Dikarya</taxon>
        <taxon>Ascomycota</taxon>
        <taxon>Pezizomycotina</taxon>
        <taxon>Sordariomycetes</taxon>
        <taxon>Hypocreomycetidae</taxon>
        <taxon>Hypocreales</taxon>
        <taxon>Bionectriaceae</taxon>
        <taxon>Clonostachys</taxon>
    </lineage>
</organism>
<evidence type="ECO:0000259" key="1">
    <source>
        <dbReference type="Pfam" id="PF17667"/>
    </source>
</evidence>
<sequence>MERLYTRQAPDWPCLLLSRTALRGTSLRTRQVFCTETFLSIIFDLDLSIKEQREVSSGAKGKTSTRAFMAIGVLLGEQHSFMHDLESFFWVHF</sequence>
<dbReference type="PANTHER" id="PTHR38248">
    <property type="entry name" value="FUNK1 6"/>
    <property type="match status" value="1"/>
</dbReference>
<name>A0A0B7KK89_BIOOC</name>